<organism evidence="5 6">
    <name type="scientific">Fopius arisanus</name>
    <dbReference type="NCBI Taxonomy" id="64838"/>
    <lineage>
        <taxon>Eukaryota</taxon>
        <taxon>Metazoa</taxon>
        <taxon>Ecdysozoa</taxon>
        <taxon>Arthropoda</taxon>
        <taxon>Hexapoda</taxon>
        <taxon>Insecta</taxon>
        <taxon>Pterygota</taxon>
        <taxon>Neoptera</taxon>
        <taxon>Endopterygota</taxon>
        <taxon>Hymenoptera</taxon>
        <taxon>Apocrita</taxon>
        <taxon>Ichneumonoidea</taxon>
        <taxon>Braconidae</taxon>
        <taxon>Opiinae</taxon>
        <taxon>Fopius</taxon>
    </lineage>
</organism>
<dbReference type="PROSITE" id="PS51184">
    <property type="entry name" value="JMJC"/>
    <property type="match status" value="1"/>
</dbReference>
<keyword evidence="5" id="KW-1185">Reference proteome</keyword>
<dbReference type="OrthoDB" id="438164at2759"/>
<dbReference type="InterPro" id="IPR003347">
    <property type="entry name" value="JmjC_dom"/>
</dbReference>
<evidence type="ECO:0000256" key="1">
    <source>
        <dbReference type="ARBA" id="ARBA00004496"/>
    </source>
</evidence>
<dbReference type="KEGG" id="fas:105270662"/>
<dbReference type="Gene3D" id="2.60.120.650">
    <property type="entry name" value="Cupin"/>
    <property type="match status" value="1"/>
</dbReference>
<dbReference type="RefSeq" id="XP_011310059.1">
    <property type="nucleotide sequence ID" value="XM_011311757.1"/>
</dbReference>
<dbReference type="Proteomes" id="UP000694866">
    <property type="component" value="Unplaced"/>
</dbReference>
<accession>A0A9R1TIT9</accession>
<sequence length="396" mass="46601">MENIEPSPEVLRQAILELQEPVIFQNIINNDLERNNWSRLSLEGLRDVLGDKPLPFRTGKNSRTKEPQWDLNCPTEALSIDEFLEKADKNHNWYYFDYKYMHQWFKDKPEVLSAVDWRSFGFEKTGEDSTLWIGSKGAHTNCHQDSYGSNLIAQTHGRKQWLLFPPDSGKILQETRVPYEESTIYSRLNFFCPSTYEEDCLLKIERGPMRVVLTPGDVLFVPRGWWHFVESLEVSVSVNVWLPLASDCQNRLREALVKLIIERIGKGLPAVREDVPYRLEEILELIEKCISDCEKLREEPPEEMIHKKIRKTPWTPPDLSREFKNFVKLGNYLGREELRLFLHQQRHRFPVCENEKIQESTVEYLNRDENILKKITDTLCHSEIITRVVDTLLKKD</sequence>
<dbReference type="PANTHER" id="PTHR12461:SF43">
    <property type="entry name" value="HSPB1-ASSOCIATED PROTEIN 1"/>
    <property type="match status" value="1"/>
</dbReference>
<comment type="function">
    <text evidence="3">May play a role in cellular stress response.</text>
</comment>
<keyword evidence="2" id="KW-0963">Cytoplasm</keyword>
<dbReference type="AlphaFoldDB" id="A0A9R1TIT9"/>
<name>A0A9R1TIT9_9HYME</name>
<dbReference type="InterPro" id="IPR041667">
    <property type="entry name" value="Cupin_8"/>
</dbReference>
<evidence type="ECO:0000259" key="4">
    <source>
        <dbReference type="PROSITE" id="PS51184"/>
    </source>
</evidence>
<evidence type="ECO:0000256" key="3">
    <source>
        <dbReference type="ARBA" id="ARBA00037342"/>
    </source>
</evidence>
<dbReference type="PANTHER" id="PTHR12461">
    <property type="entry name" value="HYPOXIA-INDUCIBLE FACTOR 1 ALPHA INHIBITOR-RELATED"/>
    <property type="match status" value="1"/>
</dbReference>
<gene>
    <name evidence="6" type="primary">HSPBAP1</name>
</gene>
<dbReference type="CTD" id="79663"/>
<evidence type="ECO:0000256" key="2">
    <source>
        <dbReference type="ARBA" id="ARBA00022490"/>
    </source>
</evidence>
<reference evidence="6" key="1">
    <citation type="submission" date="2025-08" db="UniProtKB">
        <authorList>
            <consortium name="RefSeq"/>
        </authorList>
    </citation>
    <scope>IDENTIFICATION</scope>
    <source>
        <strain evidence="6">USDA-PBARC FA_bdor</strain>
        <tissue evidence="6">Whole organism</tissue>
    </source>
</reference>
<dbReference type="GO" id="GO:0005737">
    <property type="term" value="C:cytoplasm"/>
    <property type="evidence" value="ECO:0007669"/>
    <property type="project" value="UniProtKB-SubCell"/>
</dbReference>
<evidence type="ECO:0000313" key="5">
    <source>
        <dbReference type="Proteomes" id="UP000694866"/>
    </source>
</evidence>
<dbReference type="SUPFAM" id="SSF51197">
    <property type="entry name" value="Clavaminate synthase-like"/>
    <property type="match status" value="1"/>
</dbReference>
<dbReference type="Pfam" id="PF13621">
    <property type="entry name" value="Cupin_8"/>
    <property type="match status" value="1"/>
</dbReference>
<protein>
    <submittedName>
        <fullName evidence="6">HSPB1-associated protein 1</fullName>
    </submittedName>
</protein>
<feature type="domain" description="JmjC" evidence="4">
    <location>
        <begin position="97"/>
        <end position="257"/>
    </location>
</feature>
<proteinExistence type="predicted"/>
<evidence type="ECO:0000313" key="6">
    <source>
        <dbReference type="RefSeq" id="XP_011310059.1"/>
    </source>
</evidence>
<comment type="subcellular location">
    <subcellularLocation>
        <location evidence="1">Cytoplasm</location>
    </subcellularLocation>
</comment>
<dbReference type="GeneID" id="105270662"/>
<dbReference type="SMART" id="SM00558">
    <property type="entry name" value="JmjC"/>
    <property type="match status" value="1"/>
</dbReference>